<evidence type="ECO:0000256" key="3">
    <source>
        <dbReference type="ARBA" id="ARBA00023015"/>
    </source>
</evidence>
<accession>A0A2L1UPR7</accession>
<dbReference type="PROSITE" id="PS50931">
    <property type="entry name" value="HTH_LYSR"/>
    <property type="match status" value="1"/>
</dbReference>
<keyword evidence="8" id="KW-1185">Reference proteome</keyword>
<dbReference type="SUPFAM" id="SSF53850">
    <property type="entry name" value="Periplasmic binding protein-like II"/>
    <property type="match status" value="1"/>
</dbReference>
<dbReference type="GO" id="GO:0043565">
    <property type="term" value="F:sequence-specific DNA binding"/>
    <property type="evidence" value="ECO:0007669"/>
    <property type="project" value="TreeGrafter"/>
</dbReference>
<sequence>MGNEMRTNELGELTAFVAVAEERSFRKAAARLNLTASTLSHSLRALEERLGVRLLNRTTRTVSPTEAGMALLVEIAPAFSAITRAVEKVNTFRETPQGTVRINTPHIAAELVFMPRLKQFNQDFPDIRLELATNDGFVDIVSEGFDAGVRIRGDVQQDMRAVRLTPDFHSAVYGSPEYFARHPKPLTPADLQHHACIGRREITGGSLYRWEFEKEGKQIAVPVSGPVIVDSVTMMTRIALDGIGLVYTACSPEHDALVDQGRLVRVLEDGSVTFPGFFLYYPGHRQLPAALKAVIGHFRLPSSGH</sequence>
<dbReference type="EMBL" id="CP019062">
    <property type="protein sequence ID" value="AVF34922.1"/>
    <property type="molecule type" value="Genomic_DNA"/>
</dbReference>
<evidence type="ECO:0000256" key="1">
    <source>
        <dbReference type="ARBA" id="ARBA00009437"/>
    </source>
</evidence>
<dbReference type="Pfam" id="PF00126">
    <property type="entry name" value="HTH_1"/>
    <property type="match status" value="1"/>
</dbReference>
<gene>
    <name evidence="7" type="ORF">BV494_08230</name>
</gene>
<evidence type="ECO:0000313" key="8">
    <source>
        <dbReference type="Proteomes" id="UP000239197"/>
    </source>
</evidence>
<evidence type="ECO:0000256" key="2">
    <source>
        <dbReference type="ARBA" id="ARBA00022491"/>
    </source>
</evidence>
<dbReference type="AlphaFoldDB" id="A0A2L1UPR7"/>
<protein>
    <submittedName>
        <fullName evidence="7">LysR family transcriptional regulator</fullName>
    </submittedName>
</protein>
<dbReference type="Pfam" id="PF03466">
    <property type="entry name" value="LysR_substrate"/>
    <property type="match status" value="1"/>
</dbReference>
<evidence type="ECO:0000259" key="6">
    <source>
        <dbReference type="PROSITE" id="PS50931"/>
    </source>
</evidence>
<dbReference type="InterPro" id="IPR036390">
    <property type="entry name" value="WH_DNA-bd_sf"/>
</dbReference>
<dbReference type="InterPro" id="IPR005119">
    <property type="entry name" value="LysR_subst-bd"/>
</dbReference>
<keyword evidence="3" id="KW-0805">Transcription regulation</keyword>
<dbReference type="PANTHER" id="PTHR30537">
    <property type="entry name" value="HTH-TYPE TRANSCRIPTIONAL REGULATOR"/>
    <property type="match status" value="1"/>
</dbReference>
<dbReference type="InterPro" id="IPR058163">
    <property type="entry name" value="LysR-type_TF_proteobact-type"/>
</dbReference>
<keyword evidence="5" id="KW-0804">Transcription</keyword>
<keyword evidence="2" id="KW-0678">Repressor</keyword>
<dbReference type="SUPFAM" id="SSF46785">
    <property type="entry name" value="Winged helix' DNA-binding domain"/>
    <property type="match status" value="1"/>
</dbReference>
<feature type="domain" description="HTH lysR-type" evidence="6">
    <location>
        <begin position="8"/>
        <end position="65"/>
    </location>
</feature>
<evidence type="ECO:0000313" key="7">
    <source>
        <dbReference type="EMBL" id="AVF34922.1"/>
    </source>
</evidence>
<dbReference type="KEGG" id="rox:BV494_08230"/>
<dbReference type="GO" id="GO:0003700">
    <property type="term" value="F:DNA-binding transcription factor activity"/>
    <property type="evidence" value="ECO:0007669"/>
    <property type="project" value="InterPro"/>
</dbReference>
<dbReference type="OrthoDB" id="9813056at2"/>
<keyword evidence="4" id="KW-0238">DNA-binding</keyword>
<organism evidence="7 8">
    <name type="scientific">Rahnella sikkimica</name>
    <dbReference type="NCBI Taxonomy" id="1805933"/>
    <lineage>
        <taxon>Bacteria</taxon>
        <taxon>Pseudomonadati</taxon>
        <taxon>Pseudomonadota</taxon>
        <taxon>Gammaproteobacteria</taxon>
        <taxon>Enterobacterales</taxon>
        <taxon>Yersiniaceae</taxon>
        <taxon>Rahnella</taxon>
    </lineage>
</organism>
<evidence type="ECO:0000256" key="4">
    <source>
        <dbReference type="ARBA" id="ARBA00023125"/>
    </source>
</evidence>
<dbReference type="InterPro" id="IPR036388">
    <property type="entry name" value="WH-like_DNA-bd_sf"/>
</dbReference>
<comment type="similarity">
    <text evidence="1">Belongs to the LysR transcriptional regulatory family.</text>
</comment>
<dbReference type="Gene3D" id="1.10.10.10">
    <property type="entry name" value="Winged helix-like DNA-binding domain superfamily/Winged helix DNA-binding domain"/>
    <property type="match status" value="1"/>
</dbReference>
<evidence type="ECO:0000256" key="5">
    <source>
        <dbReference type="ARBA" id="ARBA00023163"/>
    </source>
</evidence>
<dbReference type="FunFam" id="1.10.10.10:FF:000001">
    <property type="entry name" value="LysR family transcriptional regulator"/>
    <property type="match status" value="1"/>
</dbReference>
<dbReference type="Gene3D" id="3.40.190.290">
    <property type="match status" value="1"/>
</dbReference>
<reference evidence="8" key="1">
    <citation type="submission" date="2017-01" db="EMBL/GenBank/DDBJ databases">
        <title>Genome sequence of Rouxiella sp. ERMR1:05.</title>
        <authorList>
            <person name="Kumar R."/>
            <person name="Singh D."/>
            <person name="Kumar S."/>
        </authorList>
    </citation>
    <scope>NUCLEOTIDE SEQUENCE [LARGE SCALE GENOMIC DNA]</scope>
    <source>
        <strain evidence="8">ERMR1:05</strain>
    </source>
</reference>
<dbReference type="Proteomes" id="UP000239197">
    <property type="component" value="Chromosome"/>
</dbReference>
<dbReference type="InterPro" id="IPR000847">
    <property type="entry name" value="LysR_HTH_N"/>
</dbReference>
<dbReference type="CDD" id="cd08474">
    <property type="entry name" value="PBP2_CrgA_like_5"/>
    <property type="match status" value="1"/>
</dbReference>
<proteinExistence type="inferred from homology"/>
<dbReference type="GO" id="GO:0006351">
    <property type="term" value="P:DNA-templated transcription"/>
    <property type="evidence" value="ECO:0007669"/>
    <property type="project" value="TreeGrafter"/>
</dbReference>
<name>A0A2L1UPR7_9GAMM</name>
<dbReference type="PANTHER" id="PTHR30537:SF1">
    <property type="entry name" value="HTH-TYPE TRANSCRIPTIONAL REGULATOR PGRR"/>
    <property type="match status" value="1"/>
</dbReference>